<organism evidence="1 2">
    <name type="scientific">Ovis ammon polii x Ovis aries</name>
    <dbReference type="NCBI Taxonomy" id="2918886"/>
    <lineage>
        <taxon>Eukaryota</taxon>
        <taxon>Metazoa</taxon>
        <taxon>Chordata</taxon>
        <taxon>Craniata</taxon>
        <taxon>Vertebrata</taxon>
        <taxon>Euteleostomi</taxon>
        <taxon>Mammalia</taxon>
        <taxon>Eutheria</taxon>
        <taxon>Laurasiatheria</taxon>
        <taxon>Artiodactyla</taxon>
        <taxon>Ruminantia</taxon>
        <taxon>Pecora</taxon>
        <taxon>Bovidae</taxon>
        <taxon>Caprinae</taxon>
        <taxon>Ovis</taxon>
    </lineage>
</organism>
<dbReference type="Proteomes" id="UP001057279">
    <property type="component" value="Linkage Group LG02"/>
</dbReference>
<evidence type="ECO:0000313" key="1">
    <source>
        <dbReference type="EMBL" id="KAI4589118.1"/>
    </source>
</evidence>
<evidence type="ECO:0000313" key="2">
    <source>
        <dbReference type="Proteomes" id="UP001057279"/>
    </source>
</evidence>
<reference evidence="1" key="1">
    <citation type="submission" date="2022-03" db="EMBL/GenBank/DDBJ databases">
        <title>Genomic analyses of argali, domestic sheep and their hybrids provide insights into chromosomal evolution, heterosis and genetic basis of agronomic traits.</title>
        <authorList>
            <person name="Li M."/>
        </authorList>
    </citation>
    <scope>NUCLEOTIDE SEQUENCE</scope>
    <source>
        <strain evidence="1">F1 hybrid</strain>
    </source>
</reference>
<protein>
    <submittedName>
        <fullName evidence="1">Uncharacterized protein</fullName>
    </submittedName>
</protein>
<name>A0ACB9VHK0_9CETA</name>
<dbReference type="EMBL" id="CM043027">
    <property type="protein sequence ID" value="KAI4589118.1"/>
    <property type="molecule type" value="Genomic_DNA"/>
</dbReference>
<proteinExistence type="predicted"/>
<gene>
    <name evidence="1" type="ORF">MJG53_003526</name>
</gene>
<comment type="caution">
    <text evidence="1">The sequence shown here is derived from an EMBL/GenBank/DDBJ whole genome shotgun (WGS) entry which is preliminary data.</text>
</comment>
<accession>A0ACB9VHK0</accession>
<keyword evidence="2" id="KW-1185">Reference proteome</keyword>
<sequence>MAAGQGWESLCPSSCIFLTQPYCRSAPENQQYFEKHRWPPVWYLEEEDHYQRARKEREKEDYLHLKRQPKRRWLFWNIRPRRPLRPPPRRPHPPPRLWSEMLPPSSDPAAVVPTCLCPSAPPHSPLHLPGTEDSHNQDPLGGAALTSQHSSAQRGGSLASWTRAVALCRGPDSTAGGETTPGRRASGRELRTVASCLWVGEHSHQRGNSPAGKLCVLVCAGNPLPGSSSGQAGSYLCWPHVSIYGLEGLQRLCGPFHVEPTQILSGKVKVEIKPSEPNSRLPPLWCSCQKPQVEGLPSAGIASGAVSN</sequence>